<sequence length="53" mass="6554">MSLCGRWGSRDMLLWHWTKCSPSHLLRMGNWMLYFWLPLGRPMPKVWNIYMIR</sequence>
<name>A0A7N0ZVI6_KALFE</name>
<proteinExistence type="predicted"/>
<evidence type="ECO:0000313" key="2">
    <source>
        <dbReference type="Proteomes" id="UP000594263"/>
    </source>
</evidence>
<protein>
    <submittedName>
        <fullName evidence="1">Uncharacterized protein</fullName>
    </submittedName>
</protein>
<dbReference type="EnsemblPlants" id="Kaladp0040s0575.1.v1.1">
    <property type="protein sequence ID" value="Kaladp0040s0575.1.v1.1"/>
    <property type="gene ID" value="Kaladp0040s0575.v1.1"/>
</dbReference>
<dbReference type="AlphaFoldDB" id="A0A7N0ZVI6"/>
<dbReference type="Gramene" id="Kaladp0040s0575.1.v1.1">
    <property type="protein sequence ID" value="Kaladp0040s0575.1.v1.1"/>
    <property type="gene ID" value="Kaladp0040s0575.v1.1"/>
</dbReference>
<dbReference type="Proteomes" id="UP000594263">
    <property type="component" value="Unplaced"/>
</dbReference>
<accession>A0A7N0ZVI6</accession>
<keyword evidence="2" id="KW-1185">Reference proteome</keyword>
<organism evidence="1 2">
    <name type="scientific">Kalanchoe fedtschenkoi</name>
    <name type="common">Lavender scallops</name>
    <name type="synonym">South American air plant</name>
    <dbReference type="NCBI Taxonomy" id="63787"/>
    <lineage>
        <taxon>Eukaryota</taxon>
        <taxon>Viridiplantae</taxon>
        <taxon>Streptophyta</taxon>
        <taxon>Embryophyta</taxon>
        <taxon>Tracheophyta</taxon>
        <taxon>Spermatophyta</taxon>
        <taxon>Magnoliopsida</taxon>
        <taxon>eudicotyledons</taxon>
        <taxon>Gunneridae</taxon>
        <taxon>Pentapetalae</taxon>
        <taxon>Saxifragales</taxon>
        <taxon>Crassulaceae</taxon>
        <taxon>Kalanchoe</taxon>
    </lineage>
</organism>
<reference evidence="1" key="1">
    <citation type="submission" date="2021-01" db="UniProtKB">
        <authorList>
            <consortium name="EnsemblPlants"/>
        </authorList>
    </citation>
    <scope>IDENTIFICATION</scope>
</reference>
<evidence type="ECO:0000313" key="1">
    <source>
        <dbReference type="EnsemblPlants" id="Kaladp0040s0575.1.v1.1"/>
    </source>
</evidence>